<dbReference type="NCBIfam" id="NF033530">
    <property type="entry name" value="lasso_PqqD_Strm"/>
    <property type="match status" value="1"/>
</dbReference>
<dbReference type="InterPro" id="IPR041881">
    <property type="entry name" value="PqqD_sf"/>
</dbReference>
<dbReference type="EMBL" id="LMWS01000005">
    <property type="protein sequence ID" value="KUN41143.1"/>
    <property type="molecule type" value="Genomic_DNA"/>
</dbReference>
<evidence type="ECO:0000313" key="1">
    <source>
        <dbReference type="EMBL" id="KUN41143.1"/>
    </source>
</evidence>
<dbReference type="InterPro" id="IPR027599">
    <property type="entry name" value="PqqD-rel_X"/>
</dbReference>
<proteinExistence type="predicted"/>
<organism evidence="1 2">
    <name type="scientific">Streptomyces longwoodensis</name>
    <dbReference type="NCBI Taxonomy" id="68231"/>
    <lineage>
        <taxon>Bacteria</taxon>
        <taxon>Bacillati</taxon>
        <taxon>Actinomycetota</taxon>
        <taxon>Actinomycetes</taxon>
        <taxon>Kitasatosporales</taxon>
        <taxon>Streptomycetaceae</taxon>
        <taxon>Streptomyces</taxon>
    </lineage>
</organism>
<dbReference type="STRING" id="68231.AQJ30_04500"/>
<comment type="caution">
    <text evidence="1">The sequence shown here is derived from an EMBL/GenBank/DDBJ whole genome shotgun (WGS) entry which is preliminary data.</text>
</comment>
<dbReference type="AlphaFoldDB" id="A0A124HSB5"/>
<dbReference type="GeneID" id="91423876"/>
<dbReference type="Proteomes" id="UP000053271">
    <property type="component" value="Unassembled WGS sequence"/>
</dbReference>
<dbReference type="Pfam" id="PF05402">
    <property type="entry name" value="PqqD"/>
    <property type="match status" value="1"/>
</dbReference>
<evidence type="ECO:0008006" key="3">
    <source>
        <dbReference type="Google" id="ProtNLM"/>
    </source>
</evidence>
<accession>A0A124HSB5</accession>
<sequence length="89" mass="9435">MNATNVKLRGGVLMAETEYGLALLDEKSGEYWTLNPTAALLLETLLAGGTPDDAVRALTERYDVGADLAGQDVDRILAELRSAGLVQGD</sequence>
<reference evidence="1 2" key="1">
    <citation type="submission" date="2015-10" db="EMBL/GenBank/DDBJ databases">
        <title>Draft genome sequence of Streptomyces longwoodensis DSM 41677, type strain for the species Streptomyces longwoodensis.</title>
        <authorList>
            <person name="Ruckert C."/>
            <person name="Winkler A."/>
            <person name="Kalinowski J."/>
            <person name="Kampfer P."/>
            <person name="Glaeser S."/>
        </authorList>
    </citation>
    <scope>NUCLEOTIDE SEQUENCE [LARGE SCALE GENOMIC DNA]</scope>
    <source>
        <strain evidence="1 2">DSM 41677</strain>
    </source>
</reference>
<dbReference type="Gene3D" id="1.10.10.1150">
    <property type="entry name" value="Coenzyme PQQ synthesis protein D (PqqD)"/>
    <property type="match status" value="1"/>
</dbReference>
<dbReference type="InterPro" id="IPR008792">
    <property type="entry name" value="PQQD"/>
</dbReference>
<keyword evidence="2" id="KW-1185">Reference proteome</keyword>
<name>A0A124HSB5_9ACTN</name>
<dbReference type="RefSeq" id="WP_067228664.1">
    <property type="nucleotide sequence ID" value="NZ_JBIBWU010000008.1"/>
</dbReference>
<gene>
    <name evidence="1" type="ORF">AQJ30_04500</name>
</gene>
<evidence type="ECO:0000313" key="2">
    <source>
        <dbReference type="Proteomes" id="UP000053271"/>
    </source>
</evidence>
<dbReference type="NCBIfam" id="TIGR04353">
    <property type="entry name" value="PqqD_rel_X"/>
    <property type="match status" value="1"/>
</dbReference>
<protein>
    <recommendedName>
        <fullName evidence="3">Lasso peptide biosynthesis PqqD family chaperone</fullName>
    </recommendedName>
</protein>